<keyword evidence="2" id="KW-1185">Reference proteome</keyword>
<reference evidence="1 2" key="1">
    <citation type="submission" date="2018-06" db="EMBL/GenBank/DDBJ databases">
        <title>Genomic Encyclopedia of Type Strains, Phase III (KMG-III): the genomes of soil and plant-associated and newly described type strains.</title>
        <authorList>
            <person name="Whitman W."/>
        </authorList>
    </citation>
    <scope>NUCLEOTIDE SEQUENCE [LARGE SCALE GENOMIC DNA]</scope>
    <source>
        <strain evidence="1 2">CECT 7730</strain>
    </source>
</reference>
<protein>
    <recommendedName>
        <fullName evidence="3">Transposase</fullName>
    </recommendedName>
</protein>
<proteinExistence type="predicted"/>
<gene>
    <name evidence="1" type="ORF">DFP75_1013</name>
</gene>
<evidence type="ECO:0008006" key="3">
    <source>
        <dbReference type="Google" id="ProtNLM"/>
    </source>
</evidence>
<dbReference type="Proteomes" id="UP000247551">
    <property type="component" value="Unassembled WGS sequence"/>
</dbReference>
<name>A0A318V5V9_9GAMM</name>
<evidence type="ECO:0000313" key="2">
    <source>
        <dbReference type="Proteomes" id="UP000247551"/>
    </source>
</evidence>
<sequence>MPRSRKEQVSLEDTPYYHCVARCVRRAFLCGDDPATGNSYEHRRGWIEKRLLF</sequence>
<organism evidence="1 2">
    <name type="scientific">Marinomonas alcarazii</name>
    <dbReference type="NCBI Taxonomy" id="491949"/>
    <lineage>
        <taxon>Bacteria</taxon>
        <taxon>Pseudomonadati</taxon>
        <taxon>Pseudomonadota</taxon>
        <taxon>Gammaproteobacteria</taxon>
        <taxon>Oceanospirillales</taxon>
        <taxon>Oceanospirillaceae</taxon>
        <taxon>Marinomonas</taxon>
    </lineage>
</organism>
<dbReference type="EMBL" id="QKLW01000001">
    <property type="protein sequence ID" value="PYF83984.1"/>
    <property type="molecule type" value="Genomic_DNA"/>
</dbReference>
<comment type="caution">
    <text evidence="1">The sequence shown here is derived from an EMBL/GenBank/DDBJ whole genome shotgun (WGS) entry which is preliminary data.</text>
</comment>
<accession>A0A318V5V9</accession>
<dbReference type="AlphaFoldDB" id="A0A318V5V9"/>
<evidence type="ECO:0000313" key="1">
    <source>
        <dbReference type="EMBL" id="PYF83984.1"/>
    </source>
</evidence>